<reference evidence="2" key="6">
    <citation type="journal article" date="2003" name="Res. Microbiol.">
        <title>The diversity and evolution of the T4-type bacteriophages.</title>
        <authorList>
            <person name="Desplats C."/>
            <person name="Krisch H.M."/>
        </authorList>
    </citation>
    <scope>NUCLEOTIDE SEQUENCE [LARGE SCALE GENOMIC DNA]</scope>
</reference>
<reference evidence="1 2" key="5">
    <citation type="journal article" date="2002" name="J. Bacteriol.">
        <title>Snapshot of the genome of the pseudo-T-even bacteriophage RB49.</title>
        <authorList>
            <person name="Desplats C."/>
            <person name="Dez C."/>
            <person name="Tetart F."/>
            <person name="Eleaume H."/>
            <person name="Krisch H.M."/>
        </authorList>
    </citation>
    <scope>NUCLEOTIDE SEQUENCE</scope>
</reference>
<reference evidence="2" key="3">
    <citation type="journal article" date="2001" name="J. Bacteriol.">
        <title>Phylogeny of the major head and tail genes of the wide-ranging T4-type bacteriophages.</title>
        <authorList>
            <person name="Tetart F."/>
            <person name="Desplats C."/>
            <person name="Kutateladze M."/>
            <person name="Monod C."/>
            <person name="Ackermann H.W."/>
            <person name="Krisch H.M."/>
        </authorList>
    </citation>
    <scope>NUCLEOTIDE SEQUENCE</scope>
</reference>
<dbReference type="KEGG" id="vg:6276282"/>
<evidence type="ECO:0000313" key="2">
    <source>
        <dbReference type="Proteomes" id="UP000000878"/>
    </source>
</evidence>
<dbReference type="EMBL" id="AY343333">
    <property type="protein sequence ID" value="ACC93485.1"/>
    <property type="molecule type" value="Genomic_DNA"/>
</dbReference>
<reference evidence="1 2" key="1">
    <citation type="journal article" date="1997" name="J. Mol. Biol.">
        <title>The genome of the pseudo T-even bacteriophages, a diverse group that resembles T4.</title>
        <authorList>
            <person name="Monod C."/>
            <person name="Repoila F."/>
            <person name="Kutateladze M."/>
            <person name="Tetart F."/>
            <person name="Krisch H.M."/>
        </authorList>
    </citation>
    <scope>NUCLEOTIDE SEQUENCE [LARGE SCALE GENOMIC DNA]</scope>
</reference>
<dbReference type="Proteomes" id="UP000000878">
    <property type="component" value="Segment"/>
</dbReference>
<reference evidence="1 2" key="2">
    <citation type="journal article" date="2000" name="Annu. Rev. Genet.">
        <title>Genetic analysis of bacteriophage-encoded cochaperonins.</title>
        <authorList>
            <person name="Ang D."/>
            <person name="Keppel F."/>
            <person name="Klein G."/>
            <person name="Richardson A."/>
            <person name="Georgopoulos C."/>
        </authorList>
    </citation>
    <scope>NUCLEOTIDE SEQUENCE [LARGE SCALE GENOMIC DNA]</scope>
</reference>
<protein>
    <submittedName>
        <fullName evidence="1">Uncharacterized protein</fullName>
    </submittedName>
</protein>
<keyword evidence="2" id="KW-1185">Reference proteome</keyword>
<sequence>MILLADLSVGFFISQKIKKVVDNLV</sequence>
<name>B2GM58_BPRB4</name>
<dbReference type="GeneID" id="6276282"/>
<reference evidence="2" key="4">
    <citation type="journal article" date="2001" name="J. Biol. Chem.">
        <title>Pseudo-T-even bacteriophage RB49 encodes CocO, a cochaperonin for GroEL, which can substitute for Escherichia coli's GroES and bacteriophage T4's Gp31.</title>
        <authorList>
            <person name="Ang D."/>
            <person name="Richardson A."/>
            <person name="Mayer M.P."/>
            <person name="Keppel F."/>
            <person name="Krisch H."/>
            <person name="Georgopoulos C."/>
        </authorList>
    </citation>
    <scope>NUCLEOTIDE SEQUENCE [LARGE SCALE GENOMIC DNA]</scope>
</reference>
<proteinExistence type="predicted"/>
<organism evidence="1 2">
    <name type="scientific">Escherichia phage RB49</name>
    <name type="common">Bacteriophage RB49</name>
    <dbReference type="NCBI Taxonomy" id="50948"/>
    <lineage>
        <taxon>Viruses</taxon>
        <taxon>Duplodnaviria</taxon>
        <taxon>Heunggongvirae</taxon>
        <taxon>Uroviricota</taxon>
        <taxon>Caudoviricetes</taxon>
        <taxon>Pantevenvirales</taxon>
        <taxon>Straboviridae</taxon>
        <taxon>Krischvirus</taxon>
        <taxon>Krischvirus RB49</taxon>
    </lineage>
</organism>
<gene>
    <name evidence="1" type="ORF">RB49p196.1</name>
</gene>
<evidence type="ECO:0000313" key="1">
    <source>
        <dbReference type="EMBL" id="ACC93485.1"/>
    </source>
</evidence>
<organismHost>
    <name type="scientific">Escherichia coli</name>
    <dbReference type="NCBI Taxonomy" id="562"/>
</organismHost>
<accession>B2GM58</accession>
<dbReference type="RefSeq" id="YP_001883327.1">
    <property type="nucleotide sequence ID" value="NC_005066.1"/>
</dbReference>